<comment type="similarity">
    <text evidence="1">Belongs to the SorC transcriptional regulatory family.</text>
</comment>
<proteinExistence type="inferred from homology"/>
<evidence type="ECO:0000313" key="6">
    <source>
        <dbReference type="EMBL" id="MPW25342.1"/>
    </source>
</evidence>
<keyword evidence="3" id="KW-0238">DNA-binding</keyword>
<keyword evidence="4" id="KW-0804">Transcription</keyword>
<name>A0A6A7K7L6_9FIRM</name>
<evidence type="ECO:0000256" key="2">
    <source>
        <dbReference type="ARBA" id="ARBA00023015"/>
    </source>
</evidence>
<organism evidence="6 7">
    <name type="scientific">Alkalibaculum sporogenes</name>
    <dbReference type="NCBI Taxonomy" id="2655001"/>
    <lineage>
        <taxon>Bacteria</taxon>
        <taxon>Bacillati</taxon>
        <taxon>Bacillota</taxon>
        <taxon>Clostridia</taxon>
        <taxon>Eubacteriales</taxon>
        <taxon>Eubacteriaceae</taxon>
        <taxon>Alkalibaculum</taxon>
    </lineage>
</organism>
<keyword evidence="2" id="KW-0805">Transcription regulation</keyword>
<dbReference type="SUPFAM" id="SSF46785">
    <property type="entry name" value="Winged helix' DNA-binding domain"/>
    <property type="match status" value="1"/>
</dbReference>
<dbReference type="InterPro" id="IPR037171">
    <property type="entry name" value="NagB/RpiA_transferase-like"/>
</dbReference>
<dbReference type="PANTHER" id="PTHR34294:SF1">
    <property type="entry name" value="TRANSCRIPTIONAL REGULATOR LSRR"/>
    <property type="match status" value="1"/>
</dbReference>
<dbReference type="InterPro" id="IPR051054">
    <property type="entry name" value="SorC_transcr_regulators"/>
</dbReference>
<dbReference type="EMBL" id="WHNX01000007">
    <property type="protein sequence ID" value="MPW25342.1"/>
    <property type="molecule type" value="Genomic_DNA"/>
</dbReference>
<evidence type="ECO:0000313" key="7">
    <source>
        <dbReference type="Proteomes" id="UP000440004"/>
    </source>
</evidence>
<dbReference type="PANTHER" id="PTHR34294">
    <property type="entry name" value="TRANSCRIPTIONAL REGULATOR-RELATED"/>
    <property type="match status" value="1"/>
</dbReference>
<dbReference type="RefSeq" id="WP_152802745.1">
    <property type="nucleotide sequence ID" value="NZ_WHNX01000007.1"/>
</dbReference>
<dbReference type="GO" id="GO:0030246">
    <property type="term" value="F:carbohydrate binding"/>
    <property type="evidence" value="ECO:0007669"/>
    <property type="project" value="InterPro"/>
</dbReference>
<dbReference type="Proteomes" id="UP000440004">
    <property type="component" value="Unassembled WGS sequence"/>
</dbReference>
<gene>
    <name evidence="6" type="ORF">GC105_06035</name>
</gene>
<dbReference type="GO" id="GO:0003677">
    <property type="term" value="F:DNA binding"/>
    <property type="evidence" value="ECO:0007669"/>
    <property type="project" value="UniProtKB-KW"/>
</dbReference>
<accession>A0A6A7K7L6</accession>
<dbReference type="InterPro" id="IPR007324">
    <property type="entry name" value="Sugar-bd_dom_put"/>
</dbReference>
<dbReference type="InterPro" id="IPR036390">
    <property type="entry name" value="WH_DNA-bd_sf"/>
</dbReference>
<comment type="caution">
    <text evidence="6">The sequence shown here is derived from an EMBL/GenBank/DDBJ whole genome shotgun (WGS) entry which is preliminary data.</text>
</comment>
<dbReference type="InterPro" id="IPR036388">
    <property type="entry name" value="WH-like_DNA-bd_sf"/>
</dbReference>
<reference evidence="6 7" key="1">
    <citation type="submission" date="2019-10" db="EMBL/GenBank/DDBJ databases">
        <title>Alkalibaculum tamaniensis sp.nov., a new alkaliphilic acetogen, isolated on methoxylated aromatics from a mud volcano.</title>
        <authorList>
            <person name="Khomyakova M.A."/>
            <person name="Merkel A.Y."/>
            <person name="Bonch-Osmolovskaya E.A."/>
            <person name="Slobodkin A.I."/>
        </authorList>
    </citation>
    <scope>NUCLEOTIDE SEQUENCE [LARGE SCALE GENOMIC DNA]</scope>
    <source>
        <strain evidence="6 7">M08DMB</strain>
    </source>
</reference>
<dbReference type="Gene3D" id="1.10.10.10">
    <property type="entry name" value="Winged helix-like DNA-binding domain superfamily/Winged helix DNA-binding domain"/>
    <property type="match status" value="1"/>
</dbReference>
<dbReference type="Pfam" id="PF04198">
    <property type="entry name" value="Sugar-bind"/>
    <property type="match status" value="1"/>
</dbReference>
<evidence type="ECO:0000256" key="1">
    <source>
        <dbReference type="ARBA" id="ARBA00010466"/>
    </source>
</evidence>
<dbReference type="Gene3D" id="3.40.50.1360">
    <property type="match status" value="1"/>
</dbReference>
<dbReference type="SUPFAM" id="SSF100950">
    <property type="entry name" value="NagB/RpiA/CoA transferase-like"/>
    <property type="match status" value="1"/>
</dbReference>
<sequence>MDDIKKILVKVSYYYYKMGLTQGEIAERLKMSRQRVNRLLKRVRDEGIVTININGFNENYVDLESKIEEKYNLNRAIIVPAIRDFHEVNLALGIAGADYITSLLHDNLNIGMAWGNTLFNIANSLADNTNHFKNISVIQVVGSLNEDDGLRQSDEITRITSNKLNATPYFLFAPTYVDNINVKMELMKEESINNVFQKMSHCDVMLYSVGEVNAYYSAISRVIKIENYDEIIRSGGVGNIGLRFFDKNGNFLDSKINEKVMGIDIDTIKKIPDVICVAGHKRKVPAIVAALKGGLMTTLITDNITAKDIVDYK</sequence>
<dbReference type="Pfam" id="PF13412">
    <property type="entry name" value="HTH_24"/>
    <property type="match status" value="1"/>
</dbReference>
<keyword evidence="7" id="KW-1185">Reference proteome</keyword>
<evidence type="ECO:0000256" key="4">
    <source>
        <dbReference type="ARBA" id="ARBA00023163"/>
    </source>
</evidence>
<dbReference type="AlphaFoldDB" id="A0A6A7K7L6"/>
<evidence type="ECO:0000259" key="5">
    <source>
        <dbReference type="Pfam" id="PF04198"/>
    </source>
</evidence>
<feature type="domain" description="Sugar-binding" evidence="5">
    <location>
        <begin position="59"/>
        <end position="310"/>
    </location>
</feature>
<protein>
    <submittedName>
        <fullName evidence="6">Helix-turn-helix domain-containing protein</fullName>
    </submittedName>
</protein>
<evidence type="ECO:0000256" key="3">
    <source>
        <dbReference type="ARBA" id="ARBA00023125"/>
    </source>
</evidence>